<dbReference type="PANTHER" id="PTHR43537">
    <property type="entry name" value="TRANSCRIPTIONAL REGULATOR, GNTR FAMILY"/>
    <property type="match status" value="1"/>
</dbReference>
<dbReference type="Pfam" id="PF00392">
    <property type="entry name" value="GntR"/>
    <property type="match status" value="1"/>
</dbReference>
<dbReference type="Gene3D" id="1.10.10.10">
    <property type="entry name" value="Winged helix-like DNA-binding domain superfamily/Winged helix DNA-binding domain"/>
    <property type="match status" value="1"/>
</dbReference>
<dbReference type="SMART" id="SM00345">
    <property type="entry name" value="HTH_GNTR"/>
    <property type="match status" value="1"/>
</dbReference>
<dbReference type="Pfam" id="PF07729">
    <property type="entry name" value="FCD"/>
    <property type="match status" value="1"/>
</dbReference>
<dbReference type="SMART" id="SM00895">
    <property type="entry name" value="FCD"/>
    <property type="match status" value="1"/>
</dbReference>
<evidence type="ECO:0000256" key="2">
    <source>
        <dbReference type="ARBA" id="ARBA00023125"/>
    </source>
</evidence>
<evidence type="ECO:0000313" key="5">
    <source>
        <dbReference type="EMBL" id="NNG37996.1"/>
    </source>
</evidence>
<keyword evidence="2" id="KW-0238">DNA-binding</keyword>
<protein>
    <submittedName>
        <fullName evidence="5">GntR family transcriptional regulator</fullName>
    </submittedName>
</protein>
<dbReference type="GO" id="GO:0003677">
    <property type="term" value="F:DNA binding"/>
    <property type="evidence" value="ECO:0007669"/>
    <property type="project" value="UniProtKB-KW"/>
</dbReference>
<reference evidence="5 6" key="1">
    <citation type="submission" date="2020-05" db="EMBL/GenBank/DDBJ databases">
        <title>Flexivirga sp. ID2601S isolated from air conditioner.</title>
        <authorList>
            <person name="Kim D.H."/>
        </authorList>
    </citation>
    <scope>NUCLEOTIDE SEQUENCE [LARGE SCALE GENOMIC DNA]</scope>
    <source>
        <strain evidence="5 6">ID2601S</strain>
    </source>
</reference>
<evidence type="ECO:0000256" key="3">
    <source>
        <dbReference type="ARBA" id="ARBA00023163"/>
    </source>
</evidence>
<organism evidence="5 6">
    <name type="scientific">Flexivirga aerilata</name>
    <dbReference type="NCBI Taxonomy" id="1656889"/>
    <lineage>
        <taxon>Bacteria</taxon>
        <taxon>Bacillati</taxon>
        <taxon>Actinomycetota</taxon>
        <taxon>Actinomycetes</taxon>
        <taxon>Micrococcales</taxon>
        <taxon>Dermacoccaceae</taxon>
        <taxon>Flexivirga</taxon>
    </lineage>
</organism>
<comment type="caution">
    <text evidence="5">The sequence shown here is derived from an EMBL/GenBank/DDBJ whole genome shotgun (WGS) entry which is preliminary data.</text>
</comment>
<evidence type="ECO:0000259" key="4">
    <source>
        <dbReference type="PROSITE" id="PS50949"/>
    </source>
</evidence>
<evidence type="ECO:0000256" key="1">
    <source>
        <dbReference type="ARBA" id="ARBA00023015"/>
    </source>
</evidence>
<dbReference type="GO" id="GO:0003700">
    <property type="term" value="F:DNA-binding transcription factor activity"/>
    <property type="evidence" value="ECO:0007669"/>
    <property type="project" value="InterPro"/>
</dbReference>
<keyword evidence="6" id="KW-1185">Reference proteome</keyword>
<dbReference type="InterPro" id="IPR000524">
    <property type="entry name" value="Tscrpt_reg_HTH_GntR"/>
</dbReference>
<dbReference type="SUPFAM" id="SSF48008">
    <property type="entry name" value="GntR ligand-binding domain-like"/>
    <property type="match status" value="1"/>
</dbReference>
<evidence type="ECO:0000313" key="6">
    <source>
        <dbReference type="Proteomes" id="UP000557772"/>
    </source>
</evidence>
<keyword evidence="3" id="KW-0804">Transcription</keyword>
<dbReference type="PROSITE" id="PS50949">
    <property type="entry name" value="HTH_GNTR"/>
    <property type="match status" value="1"/>
</dbReference>
<dbReference type="Proteomes" id="UP000557772">
    <property type="component" value="Unassembled WGS sequence"/>
</dbReference>
<dbReference type="RefSeq" id="WP_171151365.1">
    <property type="nucleotide sequence ID" value="NZ_JABENB010000001.1"/>
</dbReference>
<accession>A0A849AEJ4</accession>
<dbReference type="InterPro" id="IPR036388">
    <property type="entry name" value="WH-like_DNA-bd_sf"/>
</dbReference>
<proteinExistence type="predicted"/>
<name>A0A849AEJ4_9MICO</name>
<dbReference type="PANTHER" id="PTHR43537:SF24">
    <property type="entry name" value="GLUCONATE OPERON TRANSCRIPTIONAL REPRESSOR"/>
    <property type="match status" value="1"/>
</dbReference>
<gene>
    <name evidence="5" type="ORF">HJ588_01725</name>
</gene>
<dbReference type="AlphaFoldDB" id="A0A849AEJ4"/>
<keyword evidence="1" id="KW-0805">Transcription regulation</keyword>
<sequence>MSASDRAYEHVKDGILTGRLAPSSFLTEGQVAAEVGISRTPVREALLRLQTEGMVELYPKKGALVVPATPQEGREVFEARALIEEWAASQAWPRRADAVPRLRARLADMAAAMKTGDADAFSAADRAFHEVIVEAAGNSVIARQYRHLRDRQIVIVAGNLRGDAERMTASYAQHRDLLDLLDAGTKAAFVRACRDHVSYVGTMAVSR</sequence>
<dbReference type="EMBL" id="JABENB010000001">
    <property type="protein sequence ID" value="NNG37996.1"/>
    <property type="molecule type" value="Genomic_DNA"/>
</dbReference>
<feature type="domain" description="HTH gntR-type" evidence="4">
    <location>
        <begin position="1"/>
        <end position="68"/>
    </location>
</feature>
<dbReference type="InterPro" id="IPR036390">
    <property type="entry name" value="WH_DNA-bd_sf"/>
</dbReference>
<dbReference type="CDD" id="cd07377">
    <property type="entry name" value="WHTH_GntR"/>
    <property type="match status" value="1"/>
</dbReference>
<dbReference type="InterPro" id="IPR008920">
    <property type="entry name" value="TF_FadR/GntR_C"/>
</dbReference>
<dbReference type="Gene3D" id="1.20.120.530">
    <property type="entry name" value="GntR ligand-binding domain-like"/>
    <property type="match status" value="1"/>
</dbReference>
<dbReference type="InterPro" id="IPR011711">
    <property type="entry name" value="GntR_C"/>
</dbReference>
<dbReference type="SUPFAM" id="SSF46785">
    <property type="entry name" value="Winged helix' DNA-binding domain"/>
    <property type="match status" value="1"/>
</dbReference>
<dbReference type="PRINTS" id="PR00035">
    <property type="entry name" value="HTHGNTR"/>
</dbReference>